<dbReference type="SUPFAM" id="SSF55315">
    <property type="entry name" value="L30e-like"/>
    <property type="match status" value="1"/>
</dbReference>
<evidence type="ECO:0000259" key="1">
    <source>
        <dbReference type="Pfam" id="PF01248"/>
    </source>
</evidence>
<evidence type="ECO:0000313" key="2">
    <source>
        <dbReference type="EMBL" id="SHJ84687.1"/>
    </source>
</evidence>
<feature type="domain" description="Ribosomal protein eL8/eL30/eS12/Gadd45" evidence="1">
    <location>
        <begin position="3"/>
        <end position="81"/>
    </location>
</feature>
<reference evidence="2 3" key="1">
    <citation type="submission" date="2016-11" db="EMBL/GenBank/DDBJ databases">
        <authorList>
            <person name="Jaros S."/>
            <person name="Januszkiewicz K."/>
            <person name="Wedrychowicz H."/>
        </authorList>
    </citation>
    <scope>NUCLEOTIDE SEQUENCE [LARGE SCALE GENOMIC DNA]</scope>
    <source>
        <strain evidence="2 3">DSM 17477</strain>
    </source>
</reference>
<protein>
    <submittedName>
        <fullName evidence="2">Large subunit ribosomal protein L7A</fullName>
    </submittedName>
</protein>
<keyword evidence="3" id="KW-1185">Reference proteome</keyword>
<dbReference type="RefSeq" id="WP_073050910.1">
    <property type="nucleotide sequence ID" value="NZ_FQZL01000045.1"/>
</dbReference>
<name>A0A1M6MMJ3_9FIRM</name>
<dbReference type="STRING" id="1121476.SAMN02745751_03524"/>
<dbReference type="OrthoDB" id="2353623at2"/>
<dbReference type="Pfam" id="PF01248">
    <property type="entry name" value="Ribosomal_L7Ae"/>
    <property type="match status" value="1"/>
</dbReference>
<accession>A0A1M6MMJ3</accession>
<dbReference type="GO" id="GO:0005840">
    <property type="term" value="C:ribosome"/>
    <property type="evidence" value="ECO:0007669"/>
    <property type="project" value="UniProtKB-KW"/>
</dbReference>
<organism evidence="2 3">
    <name type="scientific">Dethiosulfatibacter aminovorans DSM 17477</name>
    <dbReference type="NCBI Taxonomy" id="1121476"/>
    <lineage>
        <taxon>Bacteria</taxon>
        <taxon>Bacillati</taxon>
        <taxon>Bacillota</taxon>
        <taxon>Tissierellia</taxon>
        <taxon>Dethiosulfatibacter</taxon>
    </lineage>
</organism>
<evidence type="ECO:0000313" key="3">
    <source>
        <dbReference type="Proteomes" id="UP000184052"/>
    </source>
</evidence>
<dbReference type="InterPro" id="IPR004038">
    <property type="entry name" value="Ribosomal_eL8/eL30/eS12/Gad45"/>
</dbReference>
<dbReference type="InterPro" id="IPR029064">
    <property type="entry name" value="Ribosomal_eL30-like_sf"/>
</dbReference>
<dbReference type="AlphaFoldDB" id="A0A1M6MMJ3"/>
<proteinExistence type="predicted"/>
<dbReference type="Proteomes" id="UP000184052">
    <property type="component" value="Unassembled WGS sequence"/>
</dbReference>
<gene>
    <name evidence="2" type="ORF">SAMN02745751_03524</name>
</gene>
<keyword evidence="2" id="KW-0687">Ribonucleoprotein</keyword>
<dbReference type="EMBL" id="FQZL01000045">
    <property type="protein sequence ID" value="SHJ84687.1"/>
    <property type="molecule type" value="Genomic_DNA"/>
</dbReference>
<dbReference type="Gene3D" id="3.30.1330.30">
    <property type="match status" value="1"/>
</dbReference>
<sequence>MELEKYKKLNRLIIGKKQTERSLQKNEVECIYIAKDADEDVVVDIIRVGNEKNIEIIYVENMKKLGEICNIDVNAAVAAVIK</sequence>
<keyword evidence="2" id="KW-0689">Ribosomal protein</keyword>